<evidence type="ECO:0000313" key="2">
    <source>
        <dbReference type="Proteomes" id="UP000499080"/>
    </source>
</evidence>
<proteinExistence type="predicted"/>
<reference evidence="1 2" key="1">
    <citation type="journal article" date="2019" name="Sci. Rep.">
        <title>Orb-weaving spider Araneus ventricosus genome elucidates the spidroin gene catalogue.</title>
        <authorList>
            <person name="Kono N."/>
            <person name="Nakamura H."/>
            <person name="Ohtoshi R."/>
            <person name="Moran D.A.P."/>
            <person name="Shinohara A."/>
            <person name="Yoshida Y."/>
            <person name="Fujiwara M."/>
            <person name="Mori M."/>
            <person name="Tomita M."/>
            <person name="Arakawa K."/>
        </authorList>
    </citation>
    <scope>NUCLEOTIDE SEQUENCE [LARGE SCALE GENOMIC DNA]</scope>
</reference>
<accession>A0A4Y2GW02</accession>
<keyword evidence="2" id="KW-1185">Reference proteome</keyword>
<dbReference type="EMBL" id="BGPR01001615">
    <property type="protein sequence ID" value="GBM57950.1"/>
    <property type="molecule type" value="Genomic_DNA"/>
</dbReference>
<gene>
    <name evidence="1" type="ORF">AVEN_157357_1</name>
</gene>
<dbReference type="AlphaFoldDB" id="A0A4Y2GW02"/>
<comment type="caution">
    <text evidence="1">The sequence shown here is derived from an EMBL/GenBank/DDBJ whole genome shotgun (WGS) entry which is preliminary data.</text>
</comment>
<organism evidence="1 2">
    <name type="scientific">Araneus ventricosus</name>
    <name type="common">Orbweaver spider</name>
    <name type="synonym">Epeira ventricosa</name>
    <dbReference type="NCBI Taxonomy" id="182803"/>
    <lineage>
        <taxon>Eukaryota</taxon>
        <taxon>Metazoa</taxon>
        <taxon>Ecdysozoa</taxon>
        <taxon>Arthropoda</taxon>
        <taxon>Chelicerata</taxon>
        <taxon>Arachnida</taxon>
        <taxon>Araneae</taxon>
        <taxon>Araneomorphae</taxon>
        <taxon>Entelegynae</taxon>
        <taxon>Araneoidea</taxon>
        <taxon>Araneidae</taxon>
        <taxon>Araneus</taxon>
    </lineage>
</organism>
<evidence type="ECO:0000313" key="1">
    <source>
        <dbReference type="EMBL" id="GBM57950.1"/>
    </source>
</evidence>
<protein>
    <submittedName>
        <fullName evidence="1">Uncharacterized protein</fullName>
    </submittedName>
</protein>
<name>A0A4Y2GW02_ARAVE</name>
<dbReference type="Proteomes" id="UP000499080">
    <property type="component" value="Unassembled WGS sequence"/>
</dbReference>
<sequence length="128" mass="14335">MGRQCLLHNHLVPQPNSCCNGSRHRDMGRRSLHPQPAVPSTIYSCCNGRHRDMGRRSVYYIPCLCPLQPVVAVMAGKRRDRAAFSLLHLCCSPQAVQLLCGNEHRGLVGGVLPTTHLQSFFKARDKFQ</sequence>